<dbReference type="GO" id="GO:0006633">
    <property type="term" value="P:fatty acid biosynthetic process"/>
    <property type="evidence" value="ECO:0007669"/>
    <property type="project" value="InterPro"/>
</dbReference>
<sequence length="349" mass="38164">MIKSTHVSIRGICSALPKNKVDLSTDIPYFTTKEIRKTLNVIGTNTVFRALEDQTTADLCTTAAEKVLQDLDWERDTIDALIFLSQTPDYVLPATSCVLQHKLGLSNNCIAFDITLGCSGYVYGLYIVSQLVQSGGIKRALLLVGDTISKLISPQDRSVSLLFGDAGSATALEFSPEVNEISFVMGTDGAGAKSIIVPAGGYRERYNANSMTKILHQDGYLRAHEDLYMNGTEVFNFTSEVVPRLISEILEMHQWTDLDVDYYMMHQANKFILGFLANKCGIDITKVPINIHKFGNTSSASIPLLMTDSEVILNKKDRANLILAGFGVGLSWGAAALTLKNATLSTVYV</sequence>
<dbReference type="GO" id="GO:0044550">
    <property type="term" value="P:secondary metabolite biosynthetic process"/>
    <property type="evidence" value="ECO:0007669"/>
    <property type="project" value="TreeGrafter"/>
</dbReference>
<evidence type="ECO:0000259" key="4">
    <source>
        <dbReference type="Pfam" id="PF08545"/>
    </source>
</evidence>
<evidence type="ECO:0000313" key="6">
    <source>
        <dbReference type="Proteomes" id="UP000460318"/>
    </source>
</evidence>
<gene>
    <name evidence="5" type="ORF">GRF59_23735</name>
</gene>
<accession>A0A7X3LKM0</accession>
<dbReference type="InterPro" id="IPR013751">
    <property type="entry name" value="ACP_syn_III_N"/>
</dbReference>
<dbReference type="RefSeq" id="WP_237392001.1">
    <property type="nucleotide sequence ID" value="NZ_WUBI01000004.1"/>
</dbReference>
<dbReference type="Pfam" id="PF08545">
    <property type="entry name" value="ACP_syn_III"/>
    <property type="match status" value="1"/>
</dbReference>
<dbReference type="InterPro" id="IPR016039">
    <property type="entry name" value="Thiolase-like"/>
</dbReference>
<proteinExistence type="predicted"/>
<feature type="domain" description="Beta-ketoacyl-[acyl-carrier-protein] synthase III N-terminal" evidence="4">
    <location>
        <begin position="112"/>
        <end position="189"/>
    </location>
</feature>
<keyword evidence="2" id="KW-0012">Acyltransferase</keyword>
<dbReference type="PANTHER" id="PTHR34069">
    <property type="entry name" value="3-OXOACYL-[ACYL-CARRIER-PROTEIN] SYNTHASE 3"/>
    <property type="match status" value="1"/>
</dbReference>
<dbReference type="Gene3D" id="3.40.47.10">
    <property type="match status" value="1"/>
</dbReference>
<keyword evidence="1" id="KW-0808">Transferase</keyword>
<organism evidence="5 6">
    <name type="scientific">Paenibacillus dendrobii</name>
    <dbReference type="NCBI Taxonomy" id="2691084"/>
    <lineage>
        <taxon>Bacteria</taxon>
        <taxon>Bacillati</taxon>
        <taxon>Bacillota</taxon>
        <taxon>Bacilli</taxon>
        <taxon>Bacillales</taxon>
        <taxon>Paenibacillaceae</taxon>
        <taxon>Paenibacillus</taxon>
    </lineage>
</organism>
<keyword evidence="6" id="KW-1185">Reference proteome</keyword>
<evidence type="ECO:0000256" key="2">
    <source>
        <dbReference type="ARBA" id="ARBA00023315"/>
    </source>
</evidence>
<dbReference type="PANTHER" id="PTHR34069:SF2">
    <property type="entry name" value="BETA-KETOACYL-[ACYL-CARRIER-PROTEIN] SYNTHASE III"/>
    <property type="match status" value="1"/>
</dbReference>
<evidence type="ECO:0000259" key="3">
    <source>
        <dbReference type="Pfam" id="PF08541"/>
    </source>
</evidence>
<name>A0A7X3LKM0_9BACL</name>
<protein>
    <submittedName>
        <fullName evidence="5">Ketoacyl-ACP synthase III</fullName>
    </submittedName>
</protein>
<evidence type="ECO:0000256" key="1">
    <source>
        <dbReference type="ARBA" id="ARBA00022679"/>
    </source>
</evidence>
<reference evidence="5 6" key="1">
    <citation type="submission" date="2019-12" db="EMBL/GenBank/DDBJ databases">
        <title>Paenibacillus sp. nov., an endophytic bacterium isolated from the stem of Dendrobium.</title>
        <authorList>
            <person name="Zhao R."/>
        </authorList>
    </citation>
    <scope>NUCLEOTIDE SEQUENCE [LARGE SCALE GENOMIC DNA]</scope>
    <source>
        <strain evidence="5 6">HJL G12</strain>
    </source>
</reference>
<dbReference type="EMBL" id="WUBI01000004">
    <property type="protein sequence ID" value="MWV46624.1"/>
    <property type="molecule type" value="Genomic_DNA"/>
</dbReference>
<dbReference type="GO" id="GO:0004315">
    <property type="term" value="F:3-oxoacyl-[acyl-carrier-protein] synthase activity"/>
    <property type="evidence" value="ECO:0007669"/>
    <property type="project" value="InterPro"/>
</dbReference>
<evidence type="ECO:0000313" key="5">
    <source>
        <dbReference type="EMBL" id="MWV46624.1"/>
    </source>
</evidence>
<dbReference type="AlphaFoldDB" id="A0A7X3LKM0"/>
<dbReference type="SUPFAM" id="SSF53901">
    <property type="entry name" value="Thiolase-like"/>
    <property type="match status" value="1"/>
</dbReference>
<dbReference type="Pfam" id="PF08541">
    <property type="entry name" value="ACP_syn_III_C"/>
    <property type="match status" value="1"/>
</dbReference>
<dbReference type="CDD" id="cd00830">
    <property type="entry name" value="KAS_III"/>
    <property type="match status" value="1"/>
</dbReference>
<feature type="domain" description="Beta-ketoacyl-[acyl-carrier-protein] synthase III C-terminal" evidence="3">
    <location>
        <begin position="250"/>
        <end position="338"/>
    </location>
</feature>
<dbReference type="InterPro" id="IPR013747">
    <property type="entry name" value="ACP_syn_III_C"/>
</dbReference>
<comment type="caution">
    <text evidence="5">The sequence shown here is derived from an EMBL/GenBank/DDBJ whole genome shotgun (WGS) entry which is preliminary data.</text>
</comment>
<dbReference type="Proteomes" id="UP000460318">
    <property type="component" value="Unassembled WGS sequence"/>
</dbReference>